<name>A0A0B1PAA2_UNCNE</name>
<feature type="compositionally biased region" description="Basic residues" evidence="1">
    <location>
        <begin position="292"/>
        <end position="304"/>
    </location>
</feature>
<feature type="compositionally biased region" description="Low complexity" evidence="1">
    <location>
        <begin position="18"/>
        <end position="28"/>
    </location>
</feature>
<proteinExistence type="predicted"/>
<feature type="compositionally biased region" description="Basic and acidic residues" evidence="1">
    <location>
        <begin position="276"/>
        <end position="291"/>
    </location>
</feature>
<evidence type="ECO:0000259" key="2">
    <source>
        <dbReference type="Pfam" id="PF26118"/>
    </source>
</evidence>
<evidence type="ECO:0000313" key="3">
    <source>
        <dbReference type="EMBL" id="KHJ33866.1"/>
    </source>
</evidence>
<gene>
    <name evidence="3" type="ORF">EV44_g2933</name>
</gene>
<dbReference type="Proteomes" id="UP000030854">
    <property type="component" value="Unassembled WGS sequence"/>
</dbReference>
<organism evidence="3 4">
    <name type="scientific">Uncinula necator</name>
    <name type="common">Grape powdery mildew</name>
    <dbReference type="NCBI Taxonomy" id="52586"/>
    <lineage>
        <taxon>Eukaryota</taxon>
        <taxon>Fungi</taxon>
        <taxon>Dikarya</taxon>
        <taxon>Ascomycota</taxon>
        <taxon>Pezizomycotina</taxon>
        <taxon>Leotiomycetes</taxon>
        <taxon>Erysiphales</taxon>
        <taxon>Erysiphaceae</taxon>
        <taxon>Erysiphe</taxon>
    </lineage>
</organism>
<feature type="compositionally biased region" description="Basic and acidic residues" evidence="1">
    <location>
        <begin position="354"/>
        <end position="364"/>
    </location>
</feature>
<dbReference type="Pfam" id="PF26118">
    <property type="entry name" value="DUF8035"/>
    <property type="match status" value="1"/>
</dbReference>
<feature type="compositionally biased region" description="Basic and acidic residues" evidence="1">
    <location>
        <begin position="251"/>
        <end position="263"/>
    </location>
</feature>
<dbReference type="HOGENOM" id="CLU_319629_0_0_1"/>
<feature type="region of interest" description="Disordered" evidence="1">
    <location>
        <begin position="544"/>
        <end position="566"/>
    </location>
</feature>
<feature type="compositionally biased region" description="Polar residues" evidence="1">
    <location>
        <begin position="437"/>
        <end position="462"/>
    </location>
</feature>
<feature type="compositionally biased region" description="Basic and acidic residues" evidence="1">
    <location>
        <begin position="394"/>
        <end position="409"/>
    </location>
</feature>
<feature type="region of interest" description="Disordered" evidence="1">
    <location>
        <begin position="575"/>
        <end position="594"/>
    </location>
</feature>
<comment type="caution">
    <text evidence="3">The sequence shown here is derived from an EMBL/GenBank/DDBJ whole genome shotgun (WGS) entry which is preliminary data.</text>
</comment>
<keyword evidence="4" id="KW-1185">Reference proteome</keyword>
<dbReference type="InterPro" id="IPR058348">
    <property type="entry name" value="DUF8035"/>
</dbReference>
<feature type="compositionally biased region" description="Basic and acidic residues" evidence="1">
    <location>
        <begin position="551"/>
        <end position="560"/>
    </location>
</feature>
<evidence type="ECO:0000256" key="1">
    <source>
        <dbReference type="SAM" id="MobiDB-lite"/>
    </source>
</evidence>
<feature type="region of interest" description="Disordered" evidence="1">
    <location>
        <begin position="209"/>
        <end position="364"/>
    </location>
</feature>
<feature type="compositionally biased region" description="Basic and acidic residues" evidence="1">
    <location>
        <begin position="305"/>
        <end position="314"/>
    </location>
</feature>
<accession>A0A0B1PAA2</accession>
<feature type="compositionally biased region" description="Basic and acidic residues" evidence="1">
    <location>
        <begin position="322"/>
        <end position="343"/>
    </location>
</feature>
<feature type="compositionally biased region" description="Polar residues" evidence="1">
    <location>
        <begin position="514"/>
        <end position="525"/>
    </location>
</feature>
<dbReference type="AlphaFoldDB" id="A0A0B1PAA2"/>
<dbReference type="EMBL" id="JNVN01001180">
    <property type="protein sequence ID" value="KHJ33866.1"/>
    <property type="molecule type" value="Genomic_DNA"/>
</dbReference>
<sequence>MDGYSRSQAPSRMPPLFNPTNNLPPINLSGNSSIEAHPPAIHYARRDTGAHQIDAQNAPPTVNTSYQVRTDLPRHTNLHESGRMRRSTMDNYGFAGSSNSLLPEQEMPNFPPISQNIYEKTYRPAEGGYTPAPAPLRYENQSQQHHHWERDNNQNQFIDTEISSQPIQVSNSGRYLEPVSYDHDEEEFRYTNPREISLYDLEHIYEDPRSTRSRYDSDRKPRPRSIQTYADLVTPNVYDSRDDGPPVSSRGFDRLRLGIREKYPPASSVRASSIEPRSELRHRPHSVDAKKSGRSSHHSGRARSRSRDELYGSRERRRRRQNSLEKEEYMERLRMRTERRDQSENGGIGKRRNRTESKNPKELRGRDALAAGLSIAGAALGLAALRNVNHDERKFHEEHEDSRRKELRKEKRHRKKRVDEESTDSQSSIDSKENSPDNKVSSVRSSNTSQEDAMSSNFNTYGQEERQKMREKRVDYFERRQKFKNRSKIDLMETSSSDNETSRSRHRSSRRSKNSPVGTGYESNDTIDMSAIKQEMLKIYEQSSKNAGYEAETRRSKDSVIRNNGQKWISADNESYSTVASDGRPPRVVSPPRQKIDEKPVKGILRPPRDKFPEDPVPVREGVIPLEDFKRRGIPPDAVWTRVTRRLINPEALEASNERFEAHDDYILIFRVLTRDEIQHYADVTQEIRISHEQEFDEYEEYLASRSNAPEKNFEYHTHDHRGPDYYPNEASNYSRTDCFPEAQHGYGNVDYHIENYHGYGGAGYYPESQHSYARADYHPEGQHGYENIKYIPEDHHGNGQISYDGAHNYGSSDPSSLPYNNELPYDDRTRIRDTDWYSRGQIGTNMYAGGTRNDDNPSREYPFSRPLESQIPEFHPPGHVTEPYPPDIDPMAWNMMNSAGGWHEFRGP</sequence>
<dbReference type="STRING" id="52586.A0A0B1PAA2"/>
<feature type="domain" description="DUF8035" evidence="2">
    <location>
        <begin position="638"/>
        <end position="689"/>
    </location>
</feature>
<dbReference type="PANTHER" id="PTHR42081">
    <property type="entry name" value="ZINC FINGER PROTEIN DHHC DOMAIN CONTAINING PROTEIN"/>
    <property type="match status" value="1"/>
</dbReference>
<feature type="compositionally biased region" description="Polar residues" evidence="1">
    <location>
        <begin position="1"/>
        <end position="10"/>
    </location>
</feature>
<feature type="region of interest" description="Disordered" evidence="1">
    <location>
        <begin position="394"/>
        <end position="471"/>
    </location>
</feature>
<feature type="region of interest" description="Disordered" evidence="1">
    <location>
        <begin position="1"/>
        <end position="35"/>
    </location>
</feature>
<dbReference type="PANTHER" id="PTHR42081:SF2">
    <property type="entry name" value="NIPPED-B-LIKE PROTEIN B"/>
    <property type="match status" value="1"/>
</dbReference>
<protein>
    <submittedName>
        <fullName evidence="3">Putative zinc finger protein dhhc domain containing protein</fullName>
    </submittedName>
</protein>
<evidence type="ECO:0000313" key="4">
    <source>
        <dbReference type="Proteomes" id="UP000030854"/>
    </source>
</evidence>
<feature type="compositionally biased region" description="Basic and acidic residues" evidence="1">
    <location>
        <begin position="209"/>
        <end position="220"/>
    </location>
</feature>
<feature type="compositionally biased region" description="Basic residues" evidence="1">
    <location>
        <begin position="504"/>
        <end position="513"/>
    </location>
</feature>
<reference evidence="3 4" key="1">
    <citation type="journal article" date="2014" name="BMC Genomics">
        <title>Adaptive genomic structural variation in the grape powdery mildew pathogen, Erysiphe necator.</title>
        <authorList>
            <person name="Jones L."/>
            <person name="Riaz S."/>
            <person name="Morales-Cruz A."/>
            <person name="Amrine K.C."/>
            <person name="McGuire B."/>
            <person name="Gubler W.D."/>
            <person name="Walker M.A."/>
            <person name="Cantu D."/>
        </authorList>
    </citation>
    <scope>NUCLEOTIDE SEQUENCE [LARGE SCALE GENOMIC DNA]</scope>
    <source>
        <strain evidence="4">c</strain>
    </source>
</reference>
<feature type="region of interest" description="Disordered" evidence="1">
    <location>
        <begin position="487"/>
        <end position="525"/>
    </location>
</feature>